<dbReference type="GO" id="GO:0003676">
    <property type="term" value="F:nucleic acid binding"/>
    <property type="evidence" value="ECO:0007669"/>
    <property type="project" value="InterPro"/>
</dbReference>
<dbReference type="AlphaFoldDB" id="A0AA39R092"/>
<dbReference type="InterPro" id="IPR011047">
    <property type="entry name" value="Quinoprotein_ADH-like_sf"/>
</dbReference>
<evidence type="ECO:0000256" key="3">
    <source>
        <dbReference type="ARBA" id="ARBA00014577"/>
    </source>
</evidence>
<evidence type="ECO:0000256" key="1">
    <source>
        <dbReference type="ARBA" id="ARBA00004123"/>
    </source>
</evidence>
<evidence type="ECO:0000313" key="9">
    <source>
        <dbReference type="Proteomes" id="UP001166286"/>
    </source>
</evidence>
<dbReference type="InterPro" id="IPR058543">
    <property type="entry name" value="Beta-prop_RSE1/DDB1/CPSF1_2nd"/>
</dbReference>
<dbReference type="Pfam" id="PF10433">
    <property type="entry name" value="Beta-prop_RSE1_1st"/>
    <property type="match status" value="1"/>
</dbReference>
<dbReference type="InterPro" id="IPR050358">
    <property type="entry name" value="RSE1/DDB1/CFT1"/>
</dbReference>
<dbReference type="Pfam" id="PF03178">
    <property type="entry name" value="CPSF_A"/>
    <property type="match status" value="1"/>
</dbReference>
<evidence type="ECO:0000259" key="7">
    <source>
        <dbReference type="Pfam" id="PF23726"/>
    </source>
</evidence>
<evidence type="ECO:0000256" key="4">
    <source>
        <dbReference type="ARBA" id="ARBA00023242"/>
    </source>
</evidence>
<accession>A0AA39R092</accession>
<dbReference type="InterPro" id="IPR004871">
    <property type="entry name" value="RSE1/DDB1/CPSF1_C"/>
</dbReference>
<evidence type="ECO:0000259" key="5">
    <source>
        <dbReference type="Pfam" id="PF03178"/>
    </source>
</evidence>
<dbReference type="Gene3D" id="2.130.10.10">
    <property type="entry name" value="YVTN repeat-like/Quinoprotein amine dehydrogenase"/>
    <property type="match status" value="3"/>
</dbReference>
<dbReference type="InterPro" id="IPR018846">
    <property type="entry name" value="Beta-prop_RSE1/DDB1/CPSF1_1st"/>
</dbReference>
<keyword evidence="4" id="KW-0539">Nucleus</keyword>
<dbReference type="Pfam" id="PF23726">
    <property type="entry name" value="Beta-prop_RSE1_2nd"/>
    <property type="match status" value="1"/>
</dbReference>
<comment type="subcellular location">
    <subcellularLocation>
        <location evidence="1">Nucleus</location>
    </subcellularLocation>
</comment>
<keyword evidence="9" id="KW-1185">Reference proteome</keyword>
<dbReference type="PANTHER" id="PTHR10644">
    <property type="entry name" value="DNA REPAIR/RNA PROCESSING CPSF FAMILY"/>
    <property type="match status" value="1"/>
</dbReference>
<comment type="similarity">
    <text evidence="2">Belongs to the DDB1 family.</text>
</comment>
<dbReference type="Proteomes" id="UP001166286">
    <property type="component" value="Unassembled WGS sequence"/>
</dbReference>
<dbReference type="SUPFAM" id="SSF50998">
    <property type="entry name" value="Quinoprotein alcohol dehydrogenase-like"/>
    <property type="match status" value="1"/>
</dbReference>
<feature type="domain" description="RSE1/DDB1/CPSF1 C-terminal" evidence="5">
    <location>
        <begin position="777"/>
        <end position="1105"/>
    </location>
</feature>
<feature type="domain" description="RSE1/DDB1/CPSF1 first beta-propeller" evidence="6">
    <location>
        <begin position="12"/>
        <end position="360"/>
    </location>
</feature>
<evidence type="ECO:0000256" key="2">
    <source>
        <dbReference type="ARBA" id="ARBA00007453"/>
    </source>
</evidence>
<evidence type="ECO:0000259" key="6">
    <source>
        <dbReference type="Pfam" id="PF10433"/>
    </source>
</evidence>
<proteinExistence type="inferred from homology"/>
<feature type="domain" description="RSE1/DDB1/CPSF1 second beta-propeller" evidence="7">
    <location>
        <begin position="427"/>
        <end position="729"/>
    </location>
</feature>
<dbReference type="Gene3D" id="1.10.150.910">
    <property type="match status" value="1"/>
</dbReference>
<sequence length="1150" mass="126273">MAYIVPIHRPTSVRHALKLRLLSSGEECLVLAKANRLEIYNQTEDGLVLFHSRALYGKVTMLDKLRPSSSATEHLFVGTDRYMYFTVSWDAQSRRLLTEISYQDQADKTLRDSQTEDQCLIDPTRRFMALLLFDGIVTIVPIAHKGKRKGSGEIGTLGEPVPTRISDLFVRSAAFLFPQPGEGEQAQLAFLYEDNHQKVCMSVRKLDYAAGVAGESGSADLENVVGAREDLELGASHLIPVPAPAYGLIVLAETSISYLGHINGDFIHMSLEDATQFVAWTSIDDQRWLLADEFGEIYLLMLLLESGNEVTGCKLDKIGNASRASVLVYLGNGYLFVGSHQGDSQMVKIQAGYLDLVQTLSNIAPVLDFSIMDMGNRAGEGQTNEYSSGQARIVTGSGAFQDGSLRSVRSGVGLEEQGILGQIAYATDLFGVRSNLTIDKVDVLIVSFVNQTRIFQFQANGEVEELADFQGFSLSECTLFAADLPRGHLLQVTESTVRLIDLENGMINSEWFPPSGQVITAASANDQNLALSLGGKEAVILELAGSLQVLARRQFAEEEEISCIHVSNVSSEVCIAGFWHSASVLVMKINSLETVLQVPERVESDDEAVSVPRSILLAQVLHDQLPTLFIAMTDGEVVTYSINLANFTLSSKNCIILGTQQASFKALPRDDGVSNVFATCEHSSLIYGSEGRIVYSAVTAEKASCICSFDSDAYPGAIAIATPEDIRIALIDTERATHVNTLHVGETVRRIAYSTKLKAFGIGTIHRSIRQSQEIVQSHFKLADEVLLEVEDTYELNEDELVESVVRADIREDSGELMERFVVGTSYLCDDSDESVRGRIIVFAVTTERKLKVVTDLPVKGACRALGVIDGKIVAALVKTVVIYSLENSHLNKRATYRCSTAPIDLSIHGSQIAIADLMKSVSILTYTRGTAGSDDKLRETARHYQTAWSTAVAHVGGDTSFEKVTGVSEDTWLEADAEGNLVVLARNNKGVTADDRRRLGITNELRLGEMVNRIRSISIDSFSPTAPVIPKAFLSTVDGSIYLFGFMTNHHSATLLQLQEALVPYVQSLGHVPWKTYRAFKSQVREAEEPFRFVDGELIEAFLDLSPELQQEVVRKTVGLIKAVDKDGKRTDDDVGWVKNLVEQLRRLH</sequence>
<dbReference type="GO" id="GO:0005634">
    <property type="term" value="C:nucleus"/>
    <property type="evidence" value="ECO:0007669"/>
    <property type="project" value="UniProtKB-SubCell"/>
</dbReference>
<dbReference type="EMBL" id="JAFEKC020000011">
    <property type="protein sequence ID" value="KAK0512455.1"/>
    <property type="molecule type" value="Genomic_DNA"/>
</dbReference>
<protein>
    <recommendedName>
        <fullName evidence="3">DNA damage-binding protein 1</fullName>
    </recommendedName>
</protein>
<name>A0AA39R092_9LECA</name>
<reference evidence="8" key="1">
    <citation type="submission" date="2023-03" db="EMBL/GenBank/DDBJ databases">
        <title>Complete genome of Cladonia borealis.</title>
        <authorList>
            <person name="Park H."/>
        </authorList>
    </citation>
    <scope>NUCLEOTIDE SEQUENCE</scope>
    <source>
        <strain evidence="8">ANT050790</strain>
    </source>
</reference>
<comment type="caution">
    <text evidence="8">The sequence shown here is derived from an EMBL/GenBank/DDBJ whole genome shotgun (WGS) entry which is preliminary data.</text>
</comment>
<organism evidence="8 9">
    <name type="scientific">Cladonia borealis</name>
    <dbReference type="NCBI Taxonomy" id="184061"/>
    <lineage>
        <taxon>Eukaryota</taxon>
        <taxon>Fungi</taxon>
        <taxon>Dikarya</taxon>
        <taxon>Ascomycota</taxon>
        <taxon>Pezizomycotina</taxon>
        <taxon>Lecanoromycetes</taxon>
        <taxon>OSLEUM clade</taxon>
        <taxon>Lecanoromycetidae</taxon>
        <taxon>Lecanorales</taxon>
        <taxon>Lecanorineae</taxon>
        <taxon>Cladoniaceae</taxon>
        <taxon>Cladonia</taxon>
    </lineage>
</organism>
<evidence type="ECO:0000313" key="8">
    <source>
        <dbReference type="EMBL" id="KAK0512455.1"/>
    </source>
</evidence>
<gene>
    <name evidence="8" type="ORF">JMJ35_005583</name>
</gene>
<dbReference type="InterPro" id="IPR015943">
    <property type="entry name" value="WD40/YVTN_repeat-like_dom_sf"/>
</dbReference>